<keyword evidence="4" id="KW-0489">Methyltransferase</keyword>
<keyword evidence="12" id="KW-1185">Reference proteome</keyword>
<dbReference type="Pfam" id="PF01419">
    <property type="entry name" value="Jacalin"/>
    <property type="match status" value="1"/>
</dbReference>
<dbReference type="Proteomes" id="UP001209570">
    <property type="component" value="Unassembled WGS sequence"/>
</dbReference>
<gene>
    <name evidence="11" type="ORF">P43SY_004811</name>
</gene>
<comment type="similarity">
    <text evidence="2">Belongs to the methyltransferase superfamily. LCMT family.</text>
</comment>
<reference evidence="11" key="1">
    <citation type="submission" date="2021-12" db="EMBL/GenBank/DDBJ databases">
        <title>Prjna785345.</title>
        <authorList>
            <person name="Rujirawat T."/>
            <person name="Krajaejun T."/>
        </authorList>
    </citation>
    <scope>NUCLEOTIDE SEQUENCE</scope>
    <source>
        <strain evidence="11">Pi057C3</strain>
    </source>
</reference>
<evidence type="ECO:0000256" key="6">
    <source>
        <dbReference type="ARBA" id="ARBA00022691"/>
    </source>
</evidence>
<dbReference type="PANTHER" id="PTHR13600">
    <property type="entry name" value="LEUCINE CARBOXYL METHYLTRANSFERASE"/>
    <property type="match status" value="1"/>
</dbReference>
<evidence type="ECO:0000313" key="11">
    <source>
        <dbReference type="EMBL" id="KAJ0400462.1"/>
    </source>
</evidence>
<feature type="coiled-coil region" evidence="8">
    <location>
        <begin position="1066"/>
        <end position="1096"/>
    </location>
</feature>
<keyword evidence="8" id="KW-0175">Coiled coil</keyword>
<dbReference type="InterPro" id="IPR007213">
    <property type="entry name" value="Ppm1/Ppm2/Tcmp"/>
</dbReference>
<feature type="region of interest" description="Disordered" evidence="9">
    <location>
        <begin position="86"/>
        <end position="108"/>
    </location>
</feature>
<sequence length="2061" mass="236323">MEGSSTGRQRVVLHASSPAPQRSARRRLHDAKAAASAVPQWFDLPLLLPEADVVLAKIQRNCLELADARRDEDDVRAAPFVVPKASRLSSERDPAARSRARQSNAELDKQAAMQQYMSQRHAKRRTTLGGAPVVLDRLQVQRSRWRDKLWRDLDRYGFRHLGDAFADASVDETVRSIMTQLGENPQRDSDASTVSPTRKADRQTARQSAALAVADTATSVEVEDDAAVFLTALPSEQVGPSLPKTESGAMEDEQAIAVHHQDNKNVDDGEGAEEEEEEHVEAESSSASSAAREIDAPGLRRRQRLKQLHAFVETQLQKRLFRSWETIEIALAGSGDLTVQQIVKFLQHSDVQLSAADAAKVHAILQRHVDERDAAARAAALAAAAAMAPDGGSRDAEADADVDAEGPAPAPPGKLSYEAFRSLFRPADPQTVARWRRDIDRDKARRRQEKEVYARELAALEERVQRRLAEAARQMVEVLHQFRVDPLALPWETDTQRLALRAELLQIIFRRPAHRRVLLQQQQSPAPGESAGDGVPERLSVPQVRSALLQKFARNGHFESVEVAAAAYVFHDLAADRVKKSIRDLWERRATDLWPERQLIFQFRLRKRVFLAWRQFTAHAETLRTHVLRKFVAWAWHTRQQYAYYAFFRACFWPFYTWKRELQRMILARGKAAFLRRVVHTYVQLRHLRAWTTRLRRKLWRRRQVERVRRQRARRTLRVVWAAWLSRYRLGLHVHRLWRSHGHVLQRLHKLYMVRVTFVLWRYLAILRRDLAARETLCLHHFVVVSTVKRRQQQQQQHSVPRGSTWLAAKPSTRGTTGTLASRSASLAVGRAATESGDALGDEDVDAYVEEEGDDSERDPSSRSDAAAAGAPALSRIMETPLAPRIKRKTRLYDLCLELFLQFRERDRRQLLENEIRFRRVGRVLLRALRAAVERGKKHRFATELGAFRVLRQRFRWWMAVSVYKHPLRRSSSSMVSLDLHGLPVKALRRQAAGDPAETEGQRQEHETDGECEGHDGEHESEVKENRAHNEQIRLEWRLDTEWRRRELANVPVQAERLGQDLLRIAADDLARMERIEELEEQLREKRRQEESFLRKEAGGTMKIRASQSQQAAQVLRKRGQVLHDALDRVFDDLLAQQRRRRLRSSFRSLRAVLMLRLTTPLCHRAQLRNWLRLCRRFQFWDRHATRFYELKRKFHVFRTLLRFVVWKWRHETPGLSARLQRRQQLLWRLEKYLERRQLLTGTPSAARLALTRHSPANSFHGVFLRWVQFTQFARTNGEIVACVRRQKELWRLHSVFQTLKTFLKAPYTFAARRAHVPFLWRQCVADLDAMHCKVVALRATLPSHRLRRQLRLSQRTLQKLATGEPTLKQLFQRHEREVRSRLFLENRLMFVAFQERRVHNYAERASALQGTPLGRAFAYEKAPPYGSVSEVIVLCGKKVDGIALQLKTNAAVTVETQLHGNPFANREVFTLARGERLVAIEGFASQTIFGLRFGTSAGRWSKWFGHCDKGSKFELRSDWSGQREEIVGVFGYADATTLYAIGCVFRHTTLRNIFEGMWLHAAPSGAGLASPAGSSHALQTGSDDSSSSGEDMSLCNRQFAYFLQVRTCDVLLAMQRAHQFALRVHRAASLPWVFTRTRVLMGVMRWYFNALTHGLVHNTTREDEGKRILQDGMNKRAVGERLVDEGTRMIAEVDNFRGDDRQLSVAALGSKKVNELKEMLEQGEAKVAHGSRLIEDGQALILEGRTILPHIPMTRRMMKAIRRMYKVVQTKDYIDQIDPELRAILLAGDSASKDTPSSIYDQTKEEKSSQRHSSSITDMADRRRPVDDASHDIAVMATASDASLCKLSAASLGYFEDPFVQFFVKSPSRRMPIINRGYYARVTAMERVVQRFLDAHTSAASAQVVVLGAGLDTIAPTLFISECVLIYMDAEFSKQWIAWSAGYFDDVSYLLYEQILPDDAFGRVMMDNIKARGCDLLSIRDYPTIEAQIERFQSSQFSMVQCWDMNDVYYKFLDATERAKREKLEIFDEVEEFHLLQAHYCVVVASKSSDSASSTAIALG</sequence>
<dbReference type="SMART" id="SM00915">
    <property type="entry name" value="Jacalin"/>
    <property type="match status" value="1"/>
</dbReference>
<protein>
    <recommendedName>
        <fullName evidence="3">[phosphatase 2A protein]-leucine-carboxy methyltransferase</fullName>
        <ecNumber evidence="3">2.1.1.233</ecNumber>
    </recommendedName>
    <alternativeName>
        <fullName evidence="7">[Phosphatase 2A protein]-leucine-carboxy methyltransferase 1</fullName>
    </alternativeName>
</protein>
<dbReference type="Gene3D" id="3.40.50.150">
    <property type="entry name" value="Vaccinia Virus protein VP39"/>
    <property type="match status" value="2"/>
</dbReference>
<comment type="catalytic activity">
    <reaction evidence="1">
        <text>[phosphatase 2A protein]-C-terminal L-leucine + S-adenosyl-L-methionine = [phosphatase 2A protein]-C-terminal L-leucine methyl ester + S-adenosyl-L-homocysteine</text>
        <dbReference type="Rhea" id="RHEA:48544"/>
        <dbReference type="Rhea" id="RHEA-COMP:12134"/>
        <dbReference type="Rhea" id="RHEA-COMP:12135"/>
        <dbReference type="ChEBI" id="CHEBI:57856"/>
        <dbReference type="ChEBI" id="CHEBI:59789"/>
        <dbReference type="ChEBI" id="CHEBI:90516"/>
        <dbReference type="ChEBI" id="CHEBI:90517"/>
        <dbReference type="EC" id="2.1.1.233"/>
    </reaction>
</comment>
<feature type="region of interest" description="Disordered" evidence="9">
    <location>
        <begin position="179"/>
        <end position="206"/>
    </location>
</feature>
<comment type="caution">
    <text evidence="11">The sequence shown here is derived from an EMBL/GenBank/DDBJ whole genome shotgun (WGS) entry which is preliminary data.</text>
</comment>
<dbReference type="Pfam" id="PF04072">
    <property type="entry name" value="LCM"/>
    <property type="match status" value="1"/>
</dbReference>
<dbReference type="InterPro" id="IPR016651">
    <property type="entry name" value="LCMT1"/>
</dbReference>
<dbReference type="InterPro" id="IPR036404">
    <property type="entry name" value="Jacalin-like_lectin_dom_sf"/>
</dbReference>
<dbReference type="Gene3D" id="2.100.10.30">
    <property type="entry name" value="Jacalin-like lectin domain"/>
    <property type="match status" value="1"/>
</dbReference>
<dbReference type="InterPro" id="IPR029063">
    <property type="entry name" value="SAM-dependent_MTases_sf"/>
</dbReference>
<name>A0AAD5LJP5_PYTIN</name>
<feature type="domain" description="Jacalin-type lectin" evidence="10">
    <location>
        <begin position="1404"/>
        <end position="1548"/>
    </location>
</feature>
<feature type="region of interest" description="Disordered" evidence="9">
    <location>
        <begin position="991"/>
        <end position="1027"/>
    </location>
</feature>
<accession>A0AAD5LJP5</accession>
<feature type="compositionally biased region" description="Polar residues" evidence="9">
    <location>
        <begin position="813"/>
        <end position="822"/>
    </location>
</feature>
<evidence type="ECO:0000256" key="7">
    <source>
        <dbReference type="ARBA" id="ARBA00032526"/>
    </source>
</evidence>
<evidence type="ECO:0000256" key="5">
    <source>
        <dbReference type="ARBA" id="ARBA00022679"/>
    </source>
</evidence>
<evidence type="ECO:0000313" key="12">
    <source>
        <dbReference type="Proteomes" id="UP001209570"/>
    </source>
</evidence>
<proteinExistence type="inferred from homology"/>
<feature type="compositionally biased region" description="Basic and acidic residues" evidence="9">
    <location>
        <begin position="1000"/>
        <end position="1027"/>
    </location>
</feature>
<organism evidence="11 12">
    <name type="scientific">Pythium insidiosum</name>
    <name type="common">Pythiosis disease agent</name>
    <dbReference type="NCBI Taxonomy" id="114742"/>
    <lineage>
        <taxon>Eukaryota</taxon>
        <taxon>Sar</taxon>
        <taxon>Stramenopiles</taxon>
        <taxon>Oomycota</taxon>
        <taxon>Peronosporomycetes</taxon>
        <taxon>Pythiales</taxon>
        <taxon>Pythiaceae</taxon>
        <taxon>Pythium</taxon>
    </lineage>
</organism>
<evidence type="ECO:0000259" key="10">
    <source>
        <dbReference type="PROSITE" id="PS51752"/>
    </source>
</evidence>
<dbReference type="GO" id="GO:0032259">
    <property type="term" value="P:methylation"/>
    <property type="evidence" value="ECO:0007669"/>
    <property type="project" value="UniProtKB-KW"/>
</dbReference>
<feature type="region of interest" description="Disordered" evidence="9">
    <location>
        <begin position="793"/>
        <end position="822"/>
    </location>
</feature>
<dbReference type="SUPFAM" id="SSF53335">
    <property type="entry name" value="S-adenosyl-L-methionine-dependent methyltransferases"/>
    <property type="match status" value="2"/>
</dbReference>
<evidence type="ECO:0000256" key="2">
    <source>
        <dbReference type="ARBA" id="ARBA00010703"/>
    </source>
</evidence>
<dbReference type="EC" id="2.1.1.233" evidence="3"/>
<feature type="region of interest" description="Disordered" evidence="9">
    <location>
        <begin position="386"/>
        <end position="412"/>
    </location>
</feature>
<dbReference type="GO" id="GO:0018423">
    <property type="term" value="F:protein C-terminal leucine carboxyl O-methyltransferase activity"/>
    <property type="evidence" value="ECO:0007669"/>
    <property type="project" value="UniProtKB-EC"/>
</dbReference>
<evidence type="ECO:0000256" key="3">
    <source>
        <dbReference type="ARBA" id="ARBA00012834"/>
    </source>
</evidence>
<evidence type="ECO:0000256" key="8">
    <source>
        <dbReference type="SAM" id="Coils"/>
    </source>
</evidence>
<feature type="coiled-coil region" evidence="8">
    <location>
        <begin position="443"/>
        <end position="474"/>
    </location>
</feature>
<dbReference type="PANTHER" id="PTHR13600:SF21">
    <property type="entry name" value="LEUCINE CARBOXYL METHYLTRANSFERASE 1"/>
    <property type="match status" value="1"/>
</dbReference>
<feature type="region of interest" description="Disordered" evidence="9">
    <location>
        <begin position="1792"/>
        <end position="1825"/>
    </location>
</feature>
<evidence type="ECO:0000256" key="1">
    <source>
        <dbReference type="ARBA" id="ARBA00000724"/>
    </source>
</evidence>
<feature type="region of interest" description="Disordered" evidence="9">
    <location>
        <begin position="849"/>
        <end position="871"/>
    </location>
</feature>
<evidence type="ECO:0000256" key="4">
    <source>
        <dbReference type="ARBA" id="ARBA00022603"/>
    </source>
</evidence>
<evidence type="ECO:0000256" key="9">
    <source>
        <dbReference type="SAM" id="MobiDB-lite"/>
    </source>
</evidence>
<feature type="region of interest" description="Disordered" evidence="9">
    <location>
        <begin position="1"/>
        <end position="27"/>
    </location>
</feature>
<feature type="compositionally biased region" description="Acidic residues" evidence="9">
    <location>
        <begin position="268"/>
        <end position="280"/>
    </location>
</feature>
<keyword evidence="5" id="KW-0808">Transferase</keyword>
<dbReference type="SUPFAM" id="SSF51101">
    <property type="entry name" value="Mannose-binding lectins"/>
    <property type="match status" value="1"/>
</dbReference>
<keyword evidence="6" id="KW-0949">S-adenosyl-L-methionine</keyword>
<dbReference type="EMBL" id="JAKCXM010000154">
    <property type="protein sequence ID" value="KAJ0400462.1"/>
    <property type="molecule type" value="Genomic_DNA"/>
</dbReference>
<dbReference type="PROSITE" id="PS51752">
    <property type="entry name" value="JACALIN_LECTIN"/>
    <property type="match status" value="1"/>
</dbReference>
<dbReference type="InterPro" id="IPR001229">
    <property type="entry name" value="Jacalin-like_lectin_dom"/>
</dbReference>
<feature type="region of interest" description="Disordered" evidence="9">
    <location>
        <begin position="260"/>
        <end position="296"/>
    </location>
</feature>